<accession>A0A3Q8ERB8</accession>
<keyword evidence="3 10" id="KW-0808">Transferase</keyword>
<dbReference type="GO" id="GO:0005737">
    <property type="term" value="C:cytoplasm"/>
    <property type="evidence" value="ECO:0007669"/>
    <property type="project" value="UniProtKB-SubCell"/>
</dbReference>
<dbReference type="PANTHER" id="PTHR11933">
    <property type="entry name" value="TRNA 5-METHYLAMINOMETHYL-2-THIOURIDYLATE -METHYLTRANSFERASE"/>
    <property type="match status" value="1"/>
</dbReference>
<dbReference type="HAMAP" id="MF_00144">
    <property type="entry name" value="tRNA_thiouridyl_MnmA"/>
    <property type="match status" value="1"/>
</dbReference>
<organism evidence="13 14">
    <name type="scientific">Candidatus Kinetoplastidibacterium kentomonadis</name>
    <dbReference type="NCBI Taxonomy" id="1576550"/>
    <lineage>
        <taxon>Bacteria</taxon>
        <taxon>Pseudomonadati</taxon>
        <taxon>Pseudomonadota</taxon>
        <taxon>Betaproteobacteria</taxon>
        <taxon>Candidatus Kinetoplastidibacterium</taxon>
    </lineage>
</organism>
<comment type="caution">
    <text evidence="10">Lacks conserved residue(s) required for the propagation of feature annotation.</text>
</comment>
<dbReference type="GO" id="GO:0005524">
    <property type="term" value="F:ATP binding"/>
    <property type="evidence" value="ECO:0007669"/>
    <property type="project" value="UniProtKB-KW"/>
</dbReference>
<feature type="domain" description="tRNA-specific 2-thiouridylase MnmA-like C-terminal" evidence="11">
    <location>
        <begin position="284"/>
        <end position="359"/>
    </location>
</feature>
<dbReference type="FunFam" id="2.30.30.280:FF:000001">
    <property type="entry name" value="tRNA-specific 2-thiouridylase MnmA"/>
    <property type="match status" value="1"/>
</dbReference>
<dbReference type="Pfam" id="PF20259">
    <property type="entry name" value="tRNA_Me_trans_M"/>
    <property type="match status" value="1"/>
</dbReference>
<evidence type="ECO:0000313" key="14">
    <source>
        <dbReference type="Proteomes" id="UP000266796"/>
    </source>
</evidence>
<feature type="binding site" evidence="10">
    <location>
        <begin position="8"/>
        <end position="15"/>
    </location>
    <ligand>
        <name>ATP</name>
        <dbReference type="ChEBI" id="CHEBI:30616"/>
    </ligand>
</feature>
<evidence type="ECO:0000259" key="12">
    <source>
        <dbReference type="Pfam" id="PF20259"/>
    </source>
</evidence>
<comment type="catalytic activity">
    <reaction evidence="9 10">
        <text>S-sulfanyl-L-cysteinyl-[protein] + uridine(34) in tRNA + AH2 + ATP = 2-thiouridine(34) in tRNA + L-cysteinyl-[protein] + A + AMP + diphosphate + H(+)</text>
        <dbReference type="Rhea" id="RHEA:47032"/>
        <dbReference type="Rhea" id="RHEA-COMP:10131"/>
        <dbReference type="Rhea" id="RHEA-COMP:11726"/>
        <dbReference type="Rhea" id="RHEA-COMP:11727"/>
        <dbReference type="Rhea" id="RHEA-COMP:11728"/>
        <dbReference type="ChEBI" id="CHEBI:13193"/>
        <dbReference type="ChEBI" id="CHEBI:15378"/>
        <dbReference type="ChEBI" id="CHEBI:17499"/>
        <dbReference type="ChEBI" id="CHEBI:29950"/>
        <dbReference type="ChEBI" id="CHEBI:30616"/>
        <dbReference type="ChEBI" id="CHEBI:33019"/>
        <dbReference type="ChEBI" id="CHEBI:61963"/>
        <dbReference type="ChEBI" id="CHEBI:65315"/>
        <dbReference type="ChEBI" id="CHEBI:87170"/>
        <dbReference type="ChEBI" id="CHEBI:456215"/>
        <dbReference type="EC" id="2.8.1.13"/>
    </reaction>
</comment>
<dbReference type="GO" id="GO:0103016">
    <property type="term" value="F:tRNA-uridine 2-sulfurtransferase activity"/>
    <property type="evidence" value="ECO:0007669"/>
    <property type="project" value="UniProtKB-EC"/>
</dbReference>
<dbReference type="Pfam" id="PF03054">
    <property type="entry name" value="tRNA_Me_trans"/>
    <property type="match status" value="1"/>
</dbReference>
<evidence type="ECO:0000256" key="5">
    <source>
        <dbReference type="ARBA" id="ARBA00022741"/>
    </source>
</evidence>
<dbReference type="EC" id="2.8.1.13" evidence="10"/>
<feature type="active site" description="Nucleophile" evidence="10">
    <location>
        <position position="98"/>
    </location>
</feature>
<dbReference type="RefSeq" id="WP_108673872.1">
    <property type="nucleotide sequence ID" value="NZ_CP025628.1"/>
</dbReference>
<dbReference type="Gene3D" id="3.40.50.620">
    <property type="entry name" value="HUPs"/>
    <property type="match status" value="1"/>
</dbReference>
<dbReference type="CDD" id="cd01998">
    <property type="entry name" value="MnmA_TRMU-like"/>
    <property type="match status" value="1"/>
</dbReference>
<evidence type="ECO:0000259" key="11">
    <source>
        <dbReference type="Pfam" id="PF20258"/>
    </source>
</evidence>
<evidence type="ECO:0000256" key="8">
    <source>
        <dbReference type="ARBA" id="ARBA00023157"/>
    </source>
</evidence>
<evidence type="ECO:0000256" key="3">
    <source>
        <dbReference type="ARBA" id="ARBA00022679"/>
    </source>
</evidence>
<dbReference type="InterPro" id="IPR046884">
    <property type="entry name" value="MnmA-like_central"/>
</dbReference>
<dbReference type="Pfam" id="PF20258">
    <property type="entry name" value="tRNA_Me_trans_C"/>
    <property type="match status" value="1"/>
</dbReference>
<dbReference type="FunFam" id="3.40.50.620:FF:000004">
    <property type="entry name" value="tRNA-specific 2-thiouridylase MnmA"/>
    <property type="match status" value="1"/>
</dbReference>
<evidence type="ECO:0000256" key="2">
    <source>
        <dbReference type="ARBA" id="ARBA00022555"/>
    </source>
</evidence>
<evidence type="ECO:0000256" key="9">
    <source>
        <dbReference type="ARBA" id="ARBA00051542"/>
    </source>
</evidence>
<keyword evidence="6 10" id="KW-0067">ATP-binding</keyword>
<keyword evidence="7 10" id="KW-0694">RNA-binding</keyword>
<dbReference type="GO" id="GO:0002143">
    <property type="term" value="P:tRNA wobble position uridine thiolation"/>
    <property type="evidence" value="ECO:0007669"/>
    <property type="project" value="TreeGrafter"/>
</dbReference>
<dbReference type="NCBIfam" id="NF001138">
    <property type="entry name" value="PRK00143.1"/>
    <property type="match status" value="1"/>
</dbReference>
<feature type="site" description="Interaction with tRNA" evidence="10">
    <location>
        <position position="343"/>
    </location>
</feature>
<dbReference type="InterPro" id="IPR023382">
    <property type="entry name" value="MnmA-like_central_sf"/>
</dbReference>
<keyword evidence="1 10" id="KW-0963">Cytoplasm</keyword>
<feature type="site" description="Interaction with tRNA" evidence="10">
    <location>
        <position position="123"/>
    </location>
</feature>
<dbReference type="OrthoDB" id="9800696at2"/>
<feature type="region of interest" description="Interaction with tRNA" evidence="10">
    <location>
        <begin position="148"/>
        <end position="150"/>
    </location>
</feature>
<protein>
    <recommendedName>
        <fullName evidence="10">tRNA-specific 2-thiouridylase MnmA</fullName>
        <ecNumber evidence="10">2.8.1.13</ecNumber>
    </recommendedName>
</protein>
<dbReference type="PANTHER" id="PTHR11933:SF5">
    <property type="entry name" value="MITOCHONDRIAL TRNA-SPECIFIC 2-THIOURIDYLASE 1"/>
    <property type="match status" value="1"/>
</dbReference>
<gene>
    <name evidence="10 13" type="primary">mnmA</name>
    <name evidence="13" type="ORF">CKSOR_00347</name>
</gene>
<dbReference type="Gene3D" id="2.30.30.280">
    <property type="entry name" value="Adenine nucleotide alpha hydrolases-like domains"/>
    <property type="match status" value="1"/>
</dbReference>
<sequence length="360" mass="40910">MLKKVVIGMSGGVDSSVAAWILKEQGYNVLGIFMKNWEDDSSKYCSTRQDFLDAVSVAETIGIDFDVVNFSKEYIDEVFNIFLNEYNQGRTPNPDILCNSTIKFKAFLNYALNIGADYIATGHYARIKKYQENNQIKFNLLKALDQNKDQSYFLCQLNQEQLSKIIFPLGELTKKEVRVLANKIGLHNANKKDSTGLCFIGERPFNEFLGKFIKINKGDIFDIYNNKIGVHNGVSFYTIGQRKGLGIGGSNKYTNDAWYVAKKDIKNNIIYAVQGHNHPWLLSNHLTTKNVSWIAGVLPDINKIYTAKNRYRHKDEECYLSIESEDKFILHFNQPQWAITPGQYAVIYDGEICIGGGTIV</sequence>
<name>A0A3Q8ERB8_9PROT</name>
<keyword evidence="4 10" id="KW-0819">tRNA processing</keyword>
<feature type="domain" description="tRNA-specific 2-thiouridylase MnmA-like central" evidence="12">
    <location>
        <begin position="207"/>
        <end position="272"/>
    </location>
</feature>
<keyword evidence="5 10" id="KW-0547">Nucleotide-binding</keyword>
<comment type="subcellular location">
    <subcellularLocation>
        <location evidence="10">Cytoplasm</location>
    </subcellularLocation>
</comment>
<keyword evidence="2 10" id="KW-0820">tRNA-binding</keyword>
<dbReference type="GO" id="GO:0000049">
    <property type="term" value="F:tRNA binding"/>
    <property type="evidence" value="ECO:0007669"/>
    <property type="project" value="UniProtKB-KW"/>
</dbReference>
<comment type="similarity">
    <text evidence="10">Belongs to the MnmA/TRMU family.</text>
</comment>
<dbReference type="SUPFAM" id="SSF52402">
    <property type="entry name" value="Adenine nucleotide alpha hydrolases-like"/>
    <property type="match status" value="1"/>
</dbReference>
<feature type="binding site" evidence="10">
    <location>
        <position position="34"/>
    </location>
    <ligand>
        <name>ATP</name>
        <dbReference type="ChEBI" id="CHEBI:30616"/>
    </ligand>
</feature>
<evidence type="ECO:0000313" key="13">
    <source>
        <dbReference type="EMBL" id="AWD32465.1"/>
    </source>
</evidence>
<dbReference type="KEGG" id="kso:CKSOR_00347"/>
<feature type="active site" description="Cysteine persulfide intermediate" evidence="10">
    <location>
        <position position="198"/>
    </location>
</feature>
<dbReference type="InterPro" id="IPR014729">
    <property type="entry name" value="Rossmann-like_a/b/a_fold"/>
</dbReference>
<feature type="binding site" evidence="10">
    <location>
        <position position="122"/>
    </location>
    <ligand>
        <name>ATP</name>
        <dbReference type="ChEBI" id="CHEBI:30616"/>
    </ligand>
</feature>
<proteinExistence type="inferred from homology"/>
<dbReference type="InterPro" id="IPR046885">
    <property type="entry name" value="MnmA-like_C"/>
</dbReference>
<comment type="function">
    <text evidence="10">Catalyzes the 2-thiolation of uridine at the wobble position (U34) of tRNA, leading to the formation of s(2)U34.</text>
</comment>
<feature type="region of interest" description="Interaction with tRNA" evidence="10">
    <location>
        <begin position="310"/>
        <end position="311"/>
    </location>
</feature>
<evidence type="ECO:0000256" key="4">
    <source>
        <dbReference type="ARBA" id="ARBA00022694"/>
    </source>
</evidence>
<dbReference type="AlphaFoldDB" id="A0A3Q8ERB8"/>
<dbReference type="Gene3D" id="2.40.30.10">
    <property type="entry name" value="Translation factors"/>
    <property type="match status" value="1"/>
</dbReference>
<evidence type="ECO:0000256" key="1">
    <source>
        <dbReference type="ARBA" id="ARBA00022490"/>
    </source>
</evidence>
<dbReference type="InterPro" id="IPR004506">
    <property type="entry name" value="MnmA-like"/>
</dbReference>
<evidence type="ECO:0000256" key="7">
    <source>
        <dbReference type="ARBA" id="ARBA00022884"/>
    </source>
</evidence>
<evidence type="ECO:0000256" key="10">
    <source>
        <dbReference type="HAMAP-Rule" id="MF_00144"/>
    </source>
</evidence>
<dbReference type="EMBL" id="CP025628">
    <property type="protein sequence ID" value="AWD32465.1"/>
    <property type="molecule type" value="Genomic_DNA"/>
</dbReference>
<dbReference type="Proteomes" id="UP000266796">
    <property type="component" value="Chromosome"/>
</dbReference>
<keyword evidence="8" id="KW-1015">Disulfide bond</keyword>
<reference evidence="13 14" key="1">
    <citation type="journal article" date="2018" name="Parasitology">
        <title>The reduced genome of Candidatus Kinetoplastibacterium sorsogonicusi, the endosymbiont of Kentomonas sorsogonicus (Trypanosomatidae): loss of the haem-synthesis pathway.</title>
        <authorList>
            <person name="Silva F.M."/>
            <person name="Kostygov A.Y."/>
            <person name="Spodareva V.V."/>
            <person name="Butenko A."/>
            <person name="Tossou R."/>
            <person name="Lukes J."/>
            <person name="Yurchenko V."/>
            <person name="Alves J.M.P."/>
        </authorList>
    </citation>
    <scope>NUCLEOTIDE SEQUENCE [LARGE SCALE GENOMIC DNA]</scope>
    <source>
        <strain evidence="13 14">MF-08</strain>
    </source>
</reference>
<feature type="region of interest" description="Interaction with target base in tRNA" evidence="10">
    <location>
        <begin position="93"/>
        <end position="95"/>
    </location>
</feature>
<evidence type="ECO:0000256" key="6">
    <source>
        <dbReference type="ARBA" id="ARBA00022840"/>
    </source>
</evidence>
<keyword evidence="14" id="KW-1185">Reference proteome</keyword>
<dbReference type="NCBIfam" id="TIGR00420">
    <property type="entry name" value="trmU"/>
    <property type="match status" value="1"/>
</dbReference>